<evidence type="ECO:0000256" key="8">
    <source>
        <dbReference type="SAM" id="Phobius"/>
    </source>
</evidence>
<gene>
    <name evidence="9" type="primary">S35A2</name>
</gene>
<evidence type="ECO:0000256" key="7">
    <source>
        <dbReference type="SAM" id="MobiDB-lite"/>
    </source>
</evidence>
<feature type="transmembrane region" description="Helical" evidence="8">
    <location>
        <begin position="324"/>
        <end position="344"/>
    </location>
</feature>
<evidence type="ECO:0000256" key="2">
    <source>
        <dbReference type="ARBA" id="ARBA00009976"/>
    </source>
</evidence>
<evidence type="ECO:0000313" key="9">
    <source>
        <dbReference type="EMBL" id="JAB97758.1"/>
    </source>
</evidence>
<evidence type="ECO:0000256" key="5">
    <source>
        <dbReference type="ARBA" id="ARBA00022989"/>
    </source>
</evidence>
<evidence type="ECO:0000256" key="1">
    <source>
        <dbReference type="ARBA" id="ARBA00004141"/>
    </source>
</evidence>
<dbReference type="InterPro" id="IPR037185">
    <property type="entry name" value="EmrE-like"/>
</dbReference>
<feature type="transmembrane region" description="Helical" evidence="8">
    <location>
        <begin position="260"/>
        <end position="277"/>
    </location>
</feature>
<dbReference type="InterPro" id="IPR007271">
    <property type="entry name" value="Nuc_sug_transpt"/>
</dbReference>
<reference evidence="9" key="2">
    <citation type="journal article" date="2014" name="BMC Genomics">
        <title>A genomic perspective to assessing quality of mass-reared SIT flies used in Mediterranean fruit fly (Ceratitis capitata) eradication in California.</title>
        <authorList>
            <person name="Calla B."/>
            <person name="Hall B."/>
            <person name="Hou S."/>
            <person name="Geib S.M."/>
        </authorList>
    </citation>
    <scope>NUCLEOTIDE SEQUENCE</scope>
</reference>
<dbReference type="GO" id="GO:0015165">
    <property type="term" value="F:pyrimidine nucleotide-sugar transmembrane transporter activity"/>
    <property type="evidence" value="ECO:0007669"/>
    <property type="project" value="InterPro"/>
</dbReference>
<evidence type="ECO:0000256" key="6">
    <source>
        <dbReference type="ARBA" id="ARBA00023136"/>
    </source>
</evidence>
<keyword evidence="6 8" id="KW-0472">Membrane</keyword>
<feature type="transmembrane region" description="Helical" evidence="8">
    <location>
        <begin position="350"/>
        <end position="368"/>
    </location>
</feature>
<dbReference type="EMBL" id="GAMC01008797">
    <property type="protein sequence ID" value="JAB97758.1"/>
    <property type="molecule type" value="mRNA"/>
</dbReference>
<sequence>MGKVMEDVFGRTQTNKPEFGGSSQKVSSVILTIPNHLPMSATSIPTTAMNIHVNANTLKYISLITLTLQNAILGLSMRYARTRPGDIFISSTAVLMSEIVKLFTCLVLVFNEEGKDAQKFVHSLHKTIVANPVDTLKVCVPSLVYIVQNNLLYVSASHLDAATYQVTYQLKILTTAMFAVFILRRRLINTQWGALVLLIAGVVMVQLAQTVDDSVSSAPPTGPEQNRMLGLWAALGACFLSGFAGIYFEKILKGADISVWMRNVQLSLLSIPFGILTCFINDGRQISNVGFFHGYDLFIWYLIFLQAGGGLIVAVVVKYADNILKGFATSLAIVVSCVASIYIFEFHLTIRFAVGAGLVIASIFLYGYDPKKSTVGIKQGSTGTGQTQLEDEEKLLPRV</sequence>
<evidence type="ECO:0000256" key="4">
    <source>
        <dbReference type="ARBA" id="ARBA00022692"/>
    </source>
</evidence>
<dbReference type="OrthoDB" id="408493at2759"/>
<comment type="similarity">
    <text evidence="2">Belongs to the nucleotide-sugar transporter family. SLC35A subfamily.</text>
</comment>
<comment type="subcellular location">
    <subcellularLocation>
        <location evidence="1">Membrane</location>
        <topology evidence="1">Multi-pass membrane protein</topology>
    </subcellularLocation>
</comment>
<protein>
    <submittedName>
        <fullName evidence="9">UDP-galactose translocator</fullName>
    </submittedName>
</protein>
<keyword evidence="3" id="KW-0762">Sugar transport</keyword>
<feature type="transmembrane region" description="Helical" evidence="8">
    <location>
        <begin position="192"/>
        <end position="209"/>
    </location>
</feature>
<keyword evidence="3" id="KW-0813">Transport</keyword>
<dbReference type="PIRSF" id="PIRSF005799">
    <property type="entry name" value="UDP-gal_transpt"/>
    <property type="match status" value="1"/>
</dbReference>
<dbReference type="PANTHER" id="PTHR10231">
    <property type="entry name" value="NUCLEOTIDE-SUGAR TRANSMEMBRANE TRANSPORTER"/>
    <property type="match status" value="1"/>
</dbReference>
<feature type="compositionally biased region" description="Polar residues" evidence="7">
    <location>
        <begin position="11"/>
        <end position="22"/>
    </location>
</feature>
<proteinExistence type="evidence at transcript level"/>
<feature type="transmembrane region" description="Helical" evidence="8">
    <location>
        <begin position="297"/>
        <end position="317"/>
    </location>
</feature>
<keyword evidence="5 8" id="KW-1133">Transmembrane helix</keyword>
<evidence type="ECO:0000256" key="3">
    <source>
        <dbReference type="ARBA" id="ARBA00022597"/>
    </source>
</evidence>
<feature type="transmembrane region" description="Helical" evidence="8">
    <location>
        <begin position="166"/>
        <end position="183"/>
    </location>
</feature>
<organism evidence="9">
    <name type="scientific">Ceratitis capitata</name>
    <name type="common">Mediterranean fruit fly</name>
    <name type="synonym">Tephritis capitata</name>
    <dbReference type="NCBI Taxonomy" id="7213"/>
    <lineage>
        <taxon>Eukaryota</taxon>
        <taxon>Metazoa</taxon>
        <taxon>Ecdysozoa</taxon>
        <taxon>Arthropoda</taxon>
        <taxon>Hexapoda</taxon>
        <taxon>Insecta</taxon>
        <taxon>Pterygota</taxon>
        <taxon>Neoptera</taxon>
        <taxon>Endopterygota</taxon>
        <taxon>Diptera</taxon>
        <taxon>Brachycera</taxon>
        <taxon>Muscomorpha</taxon>
        <taxon>Tephritoidea</taxon>
        <taxon>Tephritidae</taxon>
        <taxon>Ceratitis</taxon>
        <taxon>Ceratitis</taxon>
    </lineage>
</organism>
<reference evidence="9" key="1">
    <citation type="submission" date="2013-07" db="EMBL/GenBank/DDBJ databases">
        <authorList>
            <person name="Geib S."/>
        </authorList>
    </citation>
    <scope>NUCLEOTIDE SEQUENCE</scope>
</reference>
<accession>W8BL77</accession>
<dbReference type="GO" id="GO:0000139">
    <property type="term" value="C:Golgi membrane"/>
    <property type="evidence" value="ECO:0007669"/>
    <property type="project" value="InterPro"/>
</dbReference>
<dbReference type="SUPFAM" id="SSF103481">
    <property type="entry name" value="Multidrug resistance efflux transporter EmrE"/>
    <property type="match status" value="1"/>
</dbReference>
<feature type="region of interest" description="Disordered" evidence="7">
    <location>
        <begin position="1"/>
        <end position="22"/>
    </location>
</feature>
<keyword evidence="4 8" id="KW-0812">Transmembrane</keyword>
<dbReference type="Pfam" id="PF04142">
    <property type="entry name" value="Nuc_sug_transp"/>
    <property type="match status" value="1"/>
</dbReference>
<dbReference type="AlphaFoldDB" id="W8BL77"/>
<dbReference type="NCBIfam" id="TIGR00803">
    <property type="entry name" value="nst"/>
    <property type="match status" value="1"/>
</dbReference>
<name>W8BL77_CERCA</name>
<feature type="transmembrane region" description="Helical" evidence="8">
    <location>
        <begin position="87"/>
        <end position="110"/>
    </location>
</feature>
<feature type="transmembrane region" description="Helical" evidence="8">
    <location>
        <begin position="229"/>
        <end position="248"/>
    </location>
</feature>